<accession>A0ACC1CV87</accession>
<evidence type="ECO:0000313" key="1">
    <source>
        <dbReference type="EMBL" id="KAJ0175450.1"/>
    </source>
</evidence>
<dbReference type="EMBL" id="CM034401">
    <property type="protein sequence ID" value="KAJ0175450.1"/>
    <property type="molecule type" value="Genomic_DNA"/>
</dbReference>
<dbReference type="Proteomes" id="UP000824533">
    <property type="component" value="Linkage Group LG15"/>
</dbReference>
<organism evidence="1 2">
    <name type="scientific">Dendrolimus kikuchii</name>
    <dbReference type="NCBI Taxonomy" id="765133"/>
    <lineage>
        <taxon>Eukaryota</taxon>
        <taxon>Metazoa</taxon>
        <taxon>Ecdysozoa</taxon>
        <taxon>Arthropoda</taxon>
        <taxon>Hexapoda</taxon>
        <taxon>Insecta</taxon>
        <taxon>Pterygota</taxon>
        <taxon>Neoptera</taxon>
        <taxon>Endopterygota</taxon>
        <taxon>Lepidoptera</taxon>
        <taxon>Glossata</taxon>
        <taxon>Ditrysia</taxon>
        <taxon>Bombycoidea</taxon>
        <taxon>Lasiocampidae</taxon>
        <taxon>Dendrolimus</taxon>
    </lineage>
</organism>
<gene>
    <name evidence="1" type="ORF">K1T71_008609</name>
</gene>
<proteinExistence type="predicted"/>
<reference evidence="1 2" key="1">
    <citation type="journal article" date="2021" name="Front. Genet.">
        <title>Chromosome-Level Genome Assembly Reveals Significant Gene Expansion in the Toll and IMD Signaling Pathways of Dendrolimus kikuchii.</title>
        <authorList>
            <person name="Zhou J."/>
            <person name="Wu P."/>
            <person name="Xiong Z."/>
            <person name="Liu N."/>
            <person name="Zhao N."/>
            <person name="Ji M."/>
            <person name="Qiu Y."/>
            <person name="Yang B."/>
        </authorList>
    </citation>
    <scope>NUCLEOTIDE SEQUENCE [LARGE SCALE GENOMIC DNA]</scope>
    <source>
        <strain evidence="1">Ann1</strain>
    </source>
</reference>
<evidence type="ECO:0000313" key="2">
    <source>
        <dbReference type="Proteomes" id="UP000824533"/>
    </source>
</evidence>
<comment type="caution">
    <text evidence="1">The sequence shown here is derived from an EMBL/GenBank/DDBJ whole genome shotgun (WGS) entry which is preliminary data.</text>
</comment>
<keyword evidence="2" id="KW-1185">Reference proteome</keyword>
<sequence>MNDAKLYQKSNSLQKRDTLLCLEENIKKIRWQSNSRILDIGCADGSVTKYLKYYIPKDFNKLVGCDISEKMVRFANRHNDDERTSFIVFNIEGEMVDDMMGAFDHVFSFYTVHWIKNQEKAFRNIFNLLTEQGDCLLLFVGQIHIFDIYRILAARRKWSEWLIDVDRYISPYHDSLNPAKEIRQMMESIGFQNIDVRCEDATYTYKDINIFKKSVKAVNPFNIPEGLFEDFMKDYIEVIEEMNLIDKINNNVNISFNYKLIVVYASKST</sequence>
<name>A0ACC1CV87_9NEOP</name>
<protein>
    <submittedName>
        <fullName evidence="1">Uncharacterized protein</fullName>
    </submittedName>
</protein>